<dbReference type="VEuPathDB" id="MicrosporidiaDB:AAJ76_500049754"/>
<dbReference type="RefSeq" id="XP_024331972.1">
    <property type="nucleotide sequence ID" value="XM_024475861.1"/>
</dbReference>
<reference evidence="2 3" key="1">
    <citation type="journal article" date="2015" name="Environ. Microbiol.">
        <title>Genome analyses suggest the presence of polyploidy and recent human-driven expansions in eight global populations of the honeybee pathogen Nosema ceranae.</title>
        <authorList>
            <person name="Pelin A."/>
            <person name="Selman M."/>
            <person name="Aris-Brosou S."/>
            <person name="Farinelli L."/>
            <person name="Corradi N."/>
        </authorList>
    </citation>
    <scope>NUCLEOTIDE SEQUENCE [LARGE SCALE GENOMIC DNA]</scope>
    <source>
        <strain evidence="2 3">PA08 1199</strain>
    </source>
</reference>
<organism evidence="2 3">
    <name type="scientific">Vairimorpha ceranae</name>
    <dbReference type="NCBI Taxonomy" id="40302"/>
    <lineage>
        <taxon>Eukaryota</taxon>
        <taxon>Fungi</taxon>
        <taxon>Fungi incertae sedis</taxon>
        <taxon>Microsporidia</taxon>
        <taxon>Nosematidae</taxon>
        <taxon>Vairimorpha</taxon>
    </lineage>
</organism>
<name>A0A0F9WI08_9MICR</name>
<evidence type="ECO:0000313" key="2">
    <source>
        <dbReference type="EMBL" id="KKO76230.1"/>
    </source>
</evidence>
<dbReference type="GeneID" id="36320808"/>
<dbReference type="AlphaFoldDB" id="A0A0F9WI08"/>
<keyword evidence="3" id="KW-1185">Reference proteome</keyword>
<dbReference type="VEuPathDB" id="MicrosporidiaDB:NCER_101796"/>
<dbReference type="Proteomes" id="UP000034350">
    <property type="component" value="Unassembled WGS sequence"/>
</dbReference>
<comment type="caution">
    <text evidence="2">The sequence shown here is derived from an EMBL/GenBank/DDBJ whole genome shotgun (WGS) entry which is preliminary data.</text>
</comment>
<proteinExistence type="predicted"/>
<evidence type="ECO:0000313" key="3">
    <source>
        <dbReference type="Proteomes" id="UP000034350"/>
    </source>
</evidence>
<sequence length="348" mass="41218">MNFKCFQDNNNTTNNEPVENPNMKKRKLDGNSKFVTLENKEHPLQIFQNSPKIYYGSTSNCFKSQKQYDGLLNSDKAINDQSENKNCIDIIIYKDNNDLLNKIYNYYTEIFNMYLISIKNLNNNPVFQNERVQFNNQQLTNLDIFLDFFKEILGHGKSLFDKAKNEKISIPKKDFFFGNIDKKFLSELSKLKTLYDSKGRTINNSIERHIKNIEENSFFKESSCESIKRLIIECNMFIKEVVKHFMYFKSAVYLNEKNLSLIYYECKDISQRFAVISRDVHLECIVVIIKMLIERLEHFRDFLGKINRNLIMFFNSVACLSTDIKWLISSLKDIMDSIDKKYECRELN</sequence>
<protein>
    <submittedName>
        <fullName evidence="2">Uncharacterized protein</fullName>
    </submittedName>
</protein>
<accession>A0A0F9WI08</accession>
<evidence type="ECO:0000256" key="1">
    <source>
        <dbReference type="SAM" id="MobiDB-lite"/>
    </source>
</evidence>
<feature type="compositionally biased region" description="Low complexity" evidence="1">
    <location>
        <begin position="9"/>
        <end position="21"/>
    </location>
</feature>
<feature type="region of interest" description="Disordered" evidence="1">
    <location>
        <begin position="1"/>
        <end position="21"/>
    </location>
</feature>
<dbReference type="EMBL" id="JPQZ01000005">
    <property type="protein sequence ID" value="KKO76230.1"/>
    <property type="molecule type" value="Genomic_DNA"/>
</dbReference>
<gene>
    <name evidence="2" type="ORF">AAJ76_500049754</name>
</gene>